<dbReference type="SUPFAM" id="SSF51445">
    <property type="entry name" value="(Trans)glycosidases"/>
    <property type="match status" value="1"/>
</dbReference>
<proteinExistence type="predicted"/>
<protein>
    <submittedName>
        <fullName evidence="1">Glycosyl hydrolase</fullName>
    </submittedName>
</protein>
<dbReference type="RefSeq" id="WP_099438959.1">
    <property type="nucleotide sequence ID" value="NZ_CP024091.1"/>
</dbReference>
<accession>A0A2D1U5Z0</accession>
<evidence type="ECO:0000313" key="1">
    <source>
        <dbReference type="EMBL" id="ATP57029.1"/>
    </source>
</evidence>
<dbReference type="Proteomes" id="UP000223749">
    <property type="component" value="Chromosome"/>
</dbReference>
<dbReference type="Gene3D" id="3.20.20.80">
    <property type="entry name" value="Glycosidases"/>
    <property type="match status" value="1"/>
</dbReference>
<evidence type="ECO:0000313" key="2">
    <source>
        <dbReference type="Proteomes" id="UP000223749"/>
    </source>
</evidence>
<reference evidence="1 2" key="1">
    <citation type="submission" date="2017-10" db="EMBL/GenBank/DDBJ databases">
        <title>Whole genome of Pedobacter ginsengisoli T01R-27 isolated from tomato rhizosphere.</title>
        <authorList>
            <person name="Weon H.-Y."/>
            <person name="Lee S.A."/>
            <person name="Sang M.K."/>
            <person name="Song J."/>
        </authorList>
    </citation>
    <scope>NUCLEOTIDE SEQUENCE [LARGE SCALE GENOMIC DNA]</scope>
    <source>
        <strain evidence="1 2">T01R-27</strain>
    </source>
</reference>
<dbReference type="KEGG" id="pgs:CPT03_11350"/>
<sequence>MSKQRTNFRALIELTAGFCLVLFVLVISVKVALAQKPIREQKAVKAIDFLNSIGVNSAISKRGESLDKTIELMKYTGIRWIRAGYEGDIPDADFIKLHKETGVKFSYGLLSGGTDIERLLKGARKLDAVGALLAFEGSNEPNNWGFKYKGIAGGKNLTWLPIAQLQKDLYAAVKSDAMLKKYPVWDLCENGAQTDNVGLQFLKIPMGAGTLMPDGTKYADFATCHNYFSHPSHPGLYDNQTWNAADPGPLCKVDGLYGNYGKTWLKKYQGYTENELLTLPRVTTETGVTLSNEINEEKQARLYLNLYLSQFKQNWSYTAVYLLRDRVDEAGNQTFGFYKPDYSPRKSAIYLHNLTTILADKSSKFNLRNMSFEIIDQPETVHTLLLQKSNGKFELVVWGEKAKGSEEVEIKLGKTYPLVRIYDPTKGTEAVQFLRNTSAVKLTTSDHPFVIEI</sequence>
<dbReference type="GO" id="GO:0016787">
    <property type="term" value="F:hydrolase activity"/>
    <property type="evidence" value="ECO:0007669"/>
    <property type="project" value="UniProtKB-KW"/>
</dbReference>
<organism evidence="1 2">
    <name type="scientific">Pedobacter ginsengisoli</name>
    <dbReference type="NCBI Taxonomy" id="363852"/>
    <lineage>
        <taxon>Bacteria</taxon>
        <taxon>Pseudomonadati</taxon>
        <taxon>Bacteroidota</taxon>
        <taxon>Sphingobacteriia</taxon>
        <taxon>Sphingobacteriales</taxon>
        <taxon>Sphingobacteriaceae</taxon>
        <taxon>Pedobacter</taxon>
    </lineage>
</organism>
<dbReference type="InterPro" id="IPR017853">
    <property type="entry name" value="GH"/>
</dbReference>
<name>A0A2D1U5Z0_9SPHI</name>
<dbReference type="OrthoDB" id="6949258at2"/>
<dbReference type="AlphaFoldDB" id="A0A2D1U5Z0"/>
<gene>
    <name evidence="1" type="ORF">CPT03_11350</name>
</gene>
<dbReference type="EMBL" id="CP024091">
    <property type="protein sequence ID" value="ATP57029.1"/>
    <property type="molecule type" value="Genomic_DNA"/>
</dbReference>
<keyword evidence="1" id="KW-0378">Hydrolase</keyword>
<keyword evidence="2" id="KW-1185">Reference proteome</keyword>